<keyword evidence="1" id="KW-1133">Transmembrane helix</keyword>
<reference evidence="2 3" key="1">
    <citation type="submission" date="2012-11" db="EMBL/GenBank/DDBJ databases">
        <title>Complete genome sequence of a novel phiKZ-like Vibrio phage.</title>
        <authorList>
            <person name="Luo Z."/>
            <person name="Yu Y."/>
        </authorList>
    </citation>
    <scope>NUCLEOTIDE SEQUENCE [LARGE SCALE GENOMIC DNA]</scope>
</reference>
<keyword evidence="3" id="KW-1185">Reference proteome</keyword>
<protein>
    <submittedName>
        <fullName evidence="2">Uncharacterized protein</fullName>
    </submittedName>
</protein>
<keyword evidence="1" id="KW-0472">Membrane</keyword>
<dbReference type="KEGG" id="vg:40103060"/>
<feature type="transmembrane region" description="Helical" evidence="1">
    <location>
        <begin position="50"/>
        <end position="68"/>
    </location>
</feature>
<accession>V9M0T7</accession>
<dbReference type="Proteomes" id="UP000272155">
    <property type="component" value="Segment"/>
</dbReference>
<feature type="transmembrane region" description="Helical" evidence="1">
    <location>
        <begin position="75"/>
        <end position="96"/>
    </location>
</feature>
<dbReference type="RefSeq" id="YP_009626160.1">
    <property type="nucleotide sequence ID" value="NC_042136.1"/>
</dbReference>
<dbReference type="GeneID" id="40103060"/>
<proteinExistence type="predicted"/>
<sequence>MKKAFAKVGLSNTFDVLNDDKELKRIIILCGVGGLAHLFGWLWLQGTIGFGLLYLLLMASVGDMYQHYYRSKNRLWLNNGSLLVSFTLGWVLWLIVGGMI</sequence>
<evidence type="ECO:0000313" key="3">
    <source>
        <dbReference type="Proteomes" id="UP000272155"/>
    </source>
</evidence>
<evidence type="ECO:0000256" key="1">
    <source>
        <dbReference type="SAM" id="Phobius"/>
    </source>
</evidence>
<dbReference type="EMBL" id="KC131130">
    <property type="protein sequence ID" value="AGB07298.1"/>
    <property type="molecule type" value="Genomic_DNA"/>
</dbReference>
<name>V9M0T7_9CAUD</name>
<organism evidence="2 3">
    <name type="scientific">Vibrio phage VP4B</name>
    <dbReference type="NCBI Taxonomy" id="1262540"/>
    <lineage>
        <taxon>Viruses</taxon>
        <taxon>Duplodnaviria</taxon>
        <taxon>Heunggongvirae</taxon>
        <taxon>Uroviricota</taxon>
        <taxon>Caudoviricetes</taxon>
        <taxon>Chimalliviridae</taxon>
        <taxon>Gorgonvirinae</taxon>
        <taxon>Tidunavirus</taxon>
        <taxon>Tidunavirus VP4B</taxon>
    </lineage>
</organism>
<evidence type="ECO:0000313" key="2">
    <source>
        <dbReference type="EMBL" id="AGB07298.1"/>
    </source>
</evidence>
<keyword evidence="1" id="KW-0812">Transmembrane</keyword>